<gene>
    <name evidence="1" type="ORF">SAMN05444380_10337</name>
</gene>
<evidence type="ECO:0000313" key="2">
    <source>
        <dbReference type="Proteomes" id="UP000181976"/>
    </source>
</evidence>
<dbReference type="RefSeq" id="WP_010526818.1">
    <property type="nucleotide sequence ID" value="NZ_AFSL01000019.1"/>
</dbReference>
<dbReference type="InParanoid" id="A0A1I1VS44"/>
<dbReference type="OrthoDB" id="1447237at2"/>
<sequence length="123" mass="14083">MKIIKFLFWFLIPFGLMGFTSKDSIFLTSKEGYTVNAFYKKIDLDYGTLDQNGNLINFIFVKTELEEGEYKIEITDGPGSLYNIKGTNLYIKFNGFFGFAGYGTECILKVKGSYYSSTVYKIE</sequence>
<protein>
    <submittedName>
        <fullName evidence="1">Uncharacterized protein</fullName>
    </submittedName>
</protein>
<accession>A0A1I1VS44</accession>
<reference evidence="1 2" key="1">
    <citation type="submission" date="2016-10" db="EMBL/GenBank/DDBJ databases">
        <authorList>
            <person name="de Groot N.N."/>
        </authorList>
    </citation>
    <scope>NUCLEOTIDE SEQUENCE [LARGE SCALE GENOMIC DNA]</scope>
    <source>
        <strain evidence="1 2">DSM 19012</strain>
    </source>
</reference>
<keyword evidence="2" id="KW-1185">Reference proteome</keyword>
<name>A0A1I1VS44_9BACT</name>
<evidence type="ECO:0000313" key="1">
    <source>
        <dbReference type="EMBL" id="SFD85731.1"/>
    </source>
</evidence>
<dbReference type="AlphaFoldDB" id="A0A1I1VS44"/>
<proteinExistence type="predicted"/>
<dbReference type="EMBL" id="FONA01000003">
    <property type="protein sequence ID" value="SFD85731.1"/>
    <property type="molecule type" value="Genomic_DNA"/>
</dbReference>
<dbReference type="eggNOG" id="ENOG5032VMD">
    <property type="taxonomic scope" value="Bacteria"/>
</dbReference>
<organism evidence="1 2">
    <name type="scientific">Thermophagus xiamenensis</name>
    <dbReference type="NCBI Taxonomy" id="385682"/>
    <lineage>
        <taxon>Bacteria</taxon>
        <taxon>Pseudomonadati</taxon>
        <taxon>Bacteroidota</taxon>
        <taxon>Bacteroidia</taxon>
        <taxon>Marinilabiliales</taxon>
        <taxon>Marinilabiliaceae</taxon>
        <taxon>Thermophagus</taxon>
    </lineage>
</organism>
<dbReference type="Proteomes" id="UP000181976">
    <property type="component" value="Unassembled WGS sequence"/>
</dbReference>
<dbReference type="STRING" id="385682.SAMN05444380_10337"/>